<keyword evidence="8" id="KW-0067">ATP-binding</keyword>
<dbReference type="InterPro" id="IPR011006">
    <property type="entry name" value="CheY-like_superfamily"/>
</dbReference>
<evidence type="ECO:0000256" key="2">
    <source>
        <dbReference type="ARBA" id="ARBA00012438"/>
    </source>
</evidence>
<dbReference type="SUPFAM" id="SSF52172">
    <property type="entry name" value="CheY-like"/>
    <property type="match status" value="1"/>
</dbReference>
<keyword evidence="14" id="KW-1185">Reference proteome</keyword>
<feature type="modified residue" description="4-aspartylphosphate" evidence="10">
    <location>
        <position position="272"/>
    </location>
</feature>
<dbReference type="Pfam" id="PF00072">
    <property type="entry name" value="Response_reg"/>
    <property type="match status" value="1"/>
</dbReference>
<evidence type="ECO:0000256" key="7">
    <source>
        <dbReference type="ARBA" id="ARBA00022801"/>
    </source>
</evidence>
<evidence type="ECO:0000313" key="14">
    <source>
        <dbReference type="Proteomes" id="UP000663722"/>
    </source>
</evidence>
<dbReference type="Gene3D" id="1.10.287.130">
    <property type="match status" value="1"/>
</dbReference>
<dbReference type="SUPFAM" id="SSF81606">
    <property type="entry name" value="PP2C-like"/>
    <property type="match status" value="1"/>
</dbReference>
<dbReference type="Gene3D" id="3.40.50.2300">
    <property type="match status" value="1"/>
</dbReference>
<evidence type="ECO:0000256" key="9">
    <source>
        <dbReference type="ARBA" id="ARBA00023012"/>
    </source>
</evidence>
<dbReference type="SMART" id="SM00388">
    <property type="entry name" value="HisKA"/>
    <property type="match status" value="2"/>
</dbReference>
<dbReference type="InterPro" id="IPR052016">
    <property type="entry name" value="Bact_Sigma-Reg"/>
</dbReference>
<organism evidence="13 14">
    <name type="scientific">Desulfonema magnum</name>
    <dbReference type="NCBI Taxonomy" id="45655"/>
    <lineage>
        <taxon>Bacteria</taxon>
        <taxon>Pseudomonadati</taxon>
        <taxon>Thermodesulfobacteriota</taxon>
        <taxon>Desulfobacteria</taxon>
        <taxon>Desulfobacterales</taxon>
        <taxon>Desulfococcaceae</taxon>
        <taxon>Desulfonema</taxon>
    </lineage>
</organism>
<dbReference type="GO" id="GO:0005524">
    <property type="term" value="F:ATP binding"/>
    <property type="evidence" value="ECO:0007669"/>
    <property type="project" value="UniProtKB-KW"/>
</dbReference>
<evidence type="ECO:0000256" key="5">
    <source>
        <dbReference type="ARBA" id="ARBA00022741"/>
    </source>
</evidence>
<dbReference type="Gene3D" id="3.60.40.10">
    <property type="entry name" value="PPM-type phosphatase domain"/>
    <property type="match status" value="1"/>
</dbReference>
<accession>A0A975BRY1</accession>
<evidence type="ECO:0000256" key="10">
    <source>
        <dbReference type="PROSITE-ProRule" id="PRU00169"/>
    </source>
</evidence>
<dbReference type="InterPro" id="IPR001932">
    <property type="entry name" value="PPM-type_phosphatase-like_dom"/>
</dbReference>
<keyword evidence="4" id="KW-0808">Transferase</keyword>
<dbReference type="GO" id="GO:0000155">
    <property type="term" value="F:phosphorelay sensor kinase activity"/>
    <property type="evidence" value="ECO:0007669"/>
    <property type="project" value="InterPro"/>
</dbReference>
<keyword evidence="6" id="KW-0418">Kinase</keyword>
<evidence type="ECO:0000256" key="3">
    <source>
        <dbReference type="ARBA" id="ARBA00022553"/>
    </source>
</evidence>
<feature type="domain" description="Response regulatory" evidence="12">
    <location>
        <begin position="223"/>
        <end position="339"/>
    </location>
</feature>
<dbReference type="Pfam" id="PF07228">
    <property type="entry name" value="SpoIIE"/>
    <property type="match status" value="1"/>
</dbReference>
<proteinExistence type="predicted"/>
<name>A0A975BRY1_9BACT</name>
<evidence type="ECO:0000256" key="1">
    <source>
        <dbReference type="ARBA" id="ARBA00000085"/>
    </source>
</evidence>
<dbReference type="GO" id="GO:0016791">
    <property type="term" value="F:phosphatase activity"/>
    <property type="evidence" value="ECO:0007669"/>
    <property type="project" value="TreeGrafter"/>
</dbReference>
<dbReference type="PROSITE" id="PS50110">
    <property type="entry name" value="RESPONSE_REGULATORY"/>
    <property type="match status" value="1"/>
</dbReference>
<dbReference type="Proteomes" id="UP000663722">
    <property type="component" value="Chromosome"/>
</dbReference>
<dbReference type="SUPFAM" id="SSF47384">
    <property type="entry name" value="Homodimeric domain of signal transducing histidine kinase"/>
    <property type="match status" value="1"/>
</dbReference>
<evidence type="ECO:0000256" key="4">
    <source>
        <dbReference type="ARBA" id="ARBA00022679"/>
    </source>
</evidence>
<dbReference type="AlphaFoldDB" id="A0A975BRY1"/>
<dbReference type="SMART" id="SM00331">
    <property type="entry name" value="PP2C_SIG"/>
    <property type="match status" value="1"/>
</dbReference>
<evidence type="ECO:0000313" key="13">
    <source>
        <dbReference type="EMBL" id="QTA90571.1"/>
    </source>
</evidence>
<dbReference type="InterPro" id="IPR001789">
    <property type="entry name" value="Sig_transdc_resp-reg_receiver"/>
</dbReference>
<keyword evidence="7" id="KW-0378">Hydrolase</keyword>
<dbReference type="InterPro" id="IPR036097">
    <property type="entry name" value="HisK_dim/P_sf"/>
</dbReference>
<dbReference type="InterPro" id="IPR003661">
    <property type="entry name" value="HisK_dim/P_dom"/>
</dbReference>
<reference evidence="13" key="1">
    <citation type="journal article" date="2021" name="Microb. Physiol.">
        <title>Proteogenomic Insights into the Physiology of Marine, Sulfate-Reducing, Filamentous Desulfonema limicola and Desulfonema magnum.</title>
        <authorList>
            <person name="Schnaars V."/>
            <person name="Wohlbrand L."/>
            <person name="Scheve S."/>
            <person name="Hinrichs C."/>
            <person name="Reinhardt R."/>
            <person name="Rabus R."/>
        </authorList>
    </citation>
    <scope>NUCLEOTIDE SEQUENCE</scope>
    <source>
        <strain evidence="13">4be13</strain>
    </source>
</reference>
<dbReference type="Pfam" id="PF00512">
    <property type="entry name" value="HisKA"/>
    <property type="match status" value="1"/>
</dbReference>
<evidence type="ECO:0000256" key="8">
    <source>
        <dbReference type="ARBA" id="ARBA00022840"/>
    </source>
</evidence>
<comment type="catalytic activity">
    <reaction evidence="1">
        <text>ATP + protein L-histidine = ADP + protein N-phospho-L-histidine.</text>
        <dbReference type="EC" id="2.7.13.3"/>
    </reaction>
</comment>
<gene>
    <name evidence="13" type="ORF">dnm_066310</name>
</gene>
<sequence>MITKERKYRKTKHRIARARPRRAAKFKAPLKTEVTDQVRCEILAKLRHDLRTPLNAVIGYSEMLLEDAEDMTGHQDLIFVLRNILSTGKQSFELVNTILDPEKTEAGETKIGLETFGANLRQELSTPSNAIVSFTEILLKNAEELHYENGFIESSIPDFKRIHSAAENFLSLIRGTENLSMTDVGIMTPRQTPPDILLPAGNQTARTSGKHDDTVAVTADCGDLLVVDDNDMNRDLLSRHLKRQGHSVTVAENGREALSMIQAHTYDVVLLDIMMPEMDGYQVLQHLKSSEAWRDIPVIMISALNEMNSVVRCIEMGAEDYLPKPFDPILLKARIGAVLEKKRLRDKEQLYLRRLEGELEIGRQIQTSFFPDLLPQLPGWEIAAWFRPARQVSGDFYDAFLLSGGQSVGIVIADVCDKGVGAALFMGLFRSLIRAFANMHYSGSRMTLSEEGETSPDADPGQMTERQRSISSDHENALKTVIALTNDYIALNHGKSNMFATLFLGVIDPETGMLTYINGGHEPPVITGTDGVKKLLEPTGPAVGMFPGIPFDSGKISIEPGDMLVTFTDGITEAVGKDGGFYGKERLFSVLADPAASAGALLDRIETSLSDYTAGAEQSDDITLLTVRRVPETPPYKRA</sequence>
<dbReference type="PANTHER" id="PTHR43156:SF2">
    <property type="entry name" value="STAGE II SPORULATION PROTEIN E"/>
    <property type="match status" value="1"/>
</dbReference>
<evidence type="ECO:0000259" key="12">
    <source>
        <dbReference type="PROSITE" id="PS50110"/>
    </source>
</evidence>
<dbReference type="PANTHER" id="PTHR43156">
    <property type="entry name" value="STAGE II SPORULATION PROTEIN E-RELATED"/>
    <property type="match status" value="1"/>
</dbReference>
<dbReference type="EC" id="2.7.13.3" evidence="2"/>
<dbReference type="SMART" id="SM00448">
    <property type="entry name" value="REC"/>
    <property type="match status" value="1"/>
</dbReference>
<dbReference type="RefSeq" id="WP_207678712.1">
    <property type="nucleotide sequence ID" value="NZ_CP061800.1"/>
</dbReference>
<feature type="region of interest" description="Disordered" evidence="11">
    <location>
        <begin position="446"/>
        <end position="471"/>
    </location>
</feature>
<evidence type="ECO:0000256" key="6">
    <source>
        <dbReference type="ARBA" id="ARBA00022777"/>
    </source>
</evidence>
<dbReference type="InterPro" id="IPR036457">
    <property type="entry name" value="PPM-type-like_dom_sf"/>
</dbReference>
<evidence type="ECO:0000256" key="11">
    <source>
        <dbReference type="SAM" id="MobiDB-lite"/>
    </source>
</evidence>
<keyword evidence="5" id="KW-0547">Nucleotide-binding</keyword>
<protein>
    <recommendedName>
        <fullName evidence="2">histidine kinase</fullName>
        <ecNumber evidence="2">2.7.13.3</ecNumber>
    </recommendedName>
</protein>
<dbReference type="KEGG" id="dmm:dnm_066310"/>
<dbReference type="EMBL" id="CP061800">
    <property type="protein sequence ID" value="QTA90571.1"/>
    <property type="molecule type" value="Genomic_DNA"/>
</dbReference>
<dbReference type="CDD" id="cd00082">
    <property type="entry name" value="HisKA"/>
    <property type="match status" value="1"/>
</dbReference>
<keyword evidence="3 10" id="KW-0597">Phosphoprotein</keyword>
<keyword evidence="9" id="KW-0902">Two-component regulatory system</keyword>
<dbReference type="FunFam" id="3.40.50.2300:FF:000121">
    <property type="entry name" value="Sensor histidine kinase RcsC"/>
    <property type="match status" value="1"/>
</dbReference>